<dbReference type="Gene3D" id="1.10.260.40">
    <property type="entry name" value="lambda repressor-like DNA-binding domains"/>
    <property type="match status" value="1"/>
</dbReference>
<keyword evidence="2" id="KW-0472">Membrane</keyword>
<sequence>MTSTAADEAPAVDTTASTAATPVTAGAALRRARESRGLHIAALAATLKVPQSKLEAIEADRYSELPDATFARALARSMCRALKVEAEPILAMLPRGGSEASLDRVSPGLNQPFRERAASQEPMLSPALLKSPVALGVAGLLIAAVVVYALPSSWIDDAMLRIKQSTSSTSGSTSATSTSTPGVAGTSSEPTSVDAPSASAPVTAQGTTEIAAPLPAQAPTTTTTPTPAPVVSVPASAAGTVPPGGRTGTAAGTATGTATSAQSAAPSTAPSAVPNTAPNTVAQSPAPAGSAPLRVKTSAESWVEVVDARGQVLLSRLLRPGDQVDVNGTAPLKLRVGNVSGTELVFRGQPVDLAARSRDNVARLELN</sequence>
<dbReference type="InterPro" id="IPR050400">
    <property type="entry name" value="Bact_Cytoskel_RodZ"/>
</dbReference>
<dbReference type="EMBL" id="CP104562">
    <property type="protein sequence ID" value="UXH77067.1"/>
    <property type="molecule type" value="Genomic_DNA"/>
</dbReference>
<dbReference type="Pfam" id="PF13413">
    <property type="entry name" value="HTH_25"/>
    <property type="match status" value="1"/>
</dbReference>
<dbReference type="Pfam" id="PF13464">
    <property type="entry name" value="RodZ_C"/>
    <property type="match status" value="1"/>
</dbReference>
<dbReference type="CDD" id="cd00093">
    <property type="entry name" value="HTH_XRE"/>
    <property type="match status" value="1"/>
</dbReference>
<feature type="domain" description="HTH cro/C1-type" evidence="3">
    <location>
        <begin position="28"/>
        <end position="84"/>
    </location>
</feature>
<evidence type="ECO:0000313" key="5">
    <source>
        <dbReference type="Proteomes" id="UP001064933"/>
    </source>
</evidence>
<evidence type="ECO:0000313" key="4">
    <source>
        <dbReference type="EMBL" id="UXH77067.1"/>
    </source>
</evidence>
<keyword evidence="2" id="KW-0812">Transmembrane</keyword>
<dbReference type="RefSeq" id="WP_261756809.1">
    <property type="nucleotide sequence ID" value="NZ_CP104562.2"/>
</dbReference>
<dbReference type="InterPro" id="IPR025194">
    <property type="entry name" value="RodZ-like_C"/>
</dbReference>
<dbReference type="PANTHER" id="PTHR34475">
    <property type="match status" value="1"/>
</dbReference>
<feature type="compositionally biased region" description="Low complexity" evidence="1">
    <location>
        <begin position="211"/>
        <end position="280"/>
    </location>
</feature>
<organism evidence="4 5">
    <name type="scientific">Roseateles amylovorans</name>
    <dbReference type="NCBI Taxonomy" id="2978473"/>
    <lineage>
        <taxon>Bacteria</taxon>
        <taxon>Pseudomonadati</taxon>
        <taxon>Pseudomonadota</taxon>
        <taxon>Betaproteobacteria</taxon>
        <taxon>Burkholderiales</taxon>
        <taxon>Sphaerotilaceae</taxon>
        <taxon>Roseateles</taxon>
    </lineage>
</organism>
<dbReference type="SMART" id="SM00530">
    <property type="entry name" value="HTH_XRE"/>
    <property type="match status" value="1"/>
</dbReference>
<keyword evidence="2" id="KW-1133">Transmembrane helix</keyword>
<feature type="compositionally biased region" description="Low complexity" evidence="1">
    <location>
        <begin position="165"/>
        <end position="188"/>
    </location>
</feature>
<dbReference type="InterPro" id="IPR001387">
    <property type="entry name" value="Cro/C1-type_HTH"/>
</dbReference>
<proteinExistence type="predicted"/>
<feature type="region of interest" description="Disordered" evidence="1">
    <location>
        <begin position="165"/>
        <end position="292"/>
    </location>
</feature>
<dbReference type="InterPro" id="IPR010982">
    <property type="entry name" value="Lambda_DNA-bd_dom_sf"/>
</dbReference>
<evidence type="ECO:0000259" key="3">
    <source>
        <dbReference type="SMART" id="SM00530"/>
    </source>
</evidence>
<protein>
    <submittedName>
        <fullName evidence="4">DUF4115 domain-containing protein</fullName>
    </submittedName>
</protein>
<reference evidence="4" key="1">
    <citation type="submission" date="2022-10" db="EMBL/GenBank/DDBJ databases">
        <title>Characterization and whole genome sequencing of a new Roseateles species, isolated from fresh water.</title>
        <authorList>
            <person name="Guliayeva D.Y."/>
            <person name="Akhremchuk A.E."/>
            <person name="Sikolenko M.A."/>
            <person name="Valentovich L.N."/>
            <person name="Sidarenka A.V."/>
        </authorList>
    </citation>
    <scope>NUCLEOTIDE SEQUENCE</scope>
    <source>
        <strain evidence="4">BIM B-1768</strain>
    </source>
</reference>
<dbReference type="Proteomes" id="UP001064933">
    <property type="component" value="Chromosome"/>
</dbReference>
<evidence type="ECO:0000256" key="2">
    <source>
        <dbReference type="SAM" id="Phobius"/>
    </source>
</evidence>
<feature type="transmembrane region" description="Helical" evidence="2">
    <location>
        <begin position="133"/>
        <end position="155"/>
    </location>
</feature>
<dbReference type="SUPFAM" id="SSF47413">
    <property type="entry name" value="lambda repressor-like DNA-binding domains"/>
    <property type="match status" value="1"/>
</dbReference>
<dbReference type="PANTHER" id="PTHR34475:SF1">
    <property type="entry name" value="CYTOSKELETON PROTEIN RODZ"/>
    <property type="match status" value="1"/>
</dbReference>
<evidence type="ECO:0000256" key="1">
    <source>
        <dbReference type="SAM" id="MobiDB-lite"/>
    </source>
</evidence>
<gene>
    <name evidence="4" type="ORF">N4261_18875</name>
</gene>
<name>A0ABY6AVP1_9BURK</name>
<accession>A0ABY6AVP1</accession>
<keyword evidence="5" id="KW-1185">Reference proteome</keyword>